<dbReference type="GO" id="GO:0005886">
    <property type="term" value="C:plasma membrane"/>
    <property type="evidence" value="ECO:0007669"/>
    <property type="project" value="UniProtKB-SubCell"/>
</dbReference>
<dbReference type="InterPro" id="IPR003010">
    <property type="entry name" value="C-N_Hydrolase"/>
</dbReference>
<reference evidence="10 11" key="1">
    <citation type="submission" date="2017-02" db="EMBL/GenBank/DDBJ databases">
        <authorList>
            <person name="Peterson S.W."/>
        </authorList>
    </citation>
    <scope>NUCLEOTIDE SEQUENCE [LARGE SCALE GENOMIC DNA]</scope>
    <source>
        <strain evidence="10 11">LMG 22410</strain>
    </source>
</reference>
<dbReference type="GO" id="GO:0016410">
    <property type="term" value="F:N-acyltransferase activity"/>
    <property type="evidence" value="ECO:0007669"/>
    <property type="project" value="UniProtKB-UniRule"/>
</dbReference>
<dbReference type="Gene3D" id="3.60.110.10">
    <property type="entry name" value="Carbon-nitrogen hydrolase"/>
    <property type="match status" value="1"/>
</dbReference>
<feature type="transmembrane region" description="Helical" evidence="8">
    <location>
        <begin position="136"/>
        <end position="157"/>
    </location>
</feature>
<dbReference type="GeneID" id="303172853"/>
<keyword evidence="3 8" id="KW-0808">Transferase</keyword>
<keyword evidence="5 8" id="KW-1133">Transmembrane helix</keyword>
<feature type="transmembrane region" description="Helical" evidence="8">
    <location>
        <begin position="100"/>
        <end position="124"/>
    </location>
</feature>
<comment type="catalytic activity">
    <reaction evidence="8">
        <text>N-terminal S-1,2-diacyl-sn-glyceryl-L-cysteinyl-[lipoprotein] + a glycerophospholipid = N-acyl-S-1,2-diacyl-sn-glyceryl-L-cysteinyl-[lipoprotein] + a 2-acyl-sn-glycero-3-phospholipid + H(+)</text>
        <dbReference type="Rhea" id="RHEA:48228"/>
        <dbReference type="Rhea" id="RHEA-COMP:14681"/>
        <dbReference type="Rhea" id="RHEA-COMP:14684"/>
        <dbReference type="ChEBI" id="CHEBI:15378"/>
        <dbReference type="ChEBI" id="CHEBI:136912"/>
        <dbReference type="ChEBI" id="CHEBI:140656"/>
        <dbReference type="ChEBI" id="CHEBI:140657"/>
        <dbReference type="ChEBI" id="CHEBI:140660"/>
        <dbReference type="EC" id="2.3.1.269"/>
    </reaction>
</comment>
<evidence type="ECO:0000313" key="11">
    <source>
        <dbReference type="Proteomes" id="UP000195787"/>
    </source>
</evidence>
<feature type="domain" description="CN hydrolase" evidence="9">
    <location>
        <begin position="236"/>
        <end position="485"/>
    </location>
</feature>
<feature type="transmembrane region" description="Helical" evidence="8">
    <location>
        <begin position="23"/>
        <end position="40"/>
    </location>
</feature>
<keyword evidence="10" id="KW-0449">Lipoprotein</keyword>
<dbReference type="Pfam" id="PF00795">
    <property type="entry name" value="CN_hydrolase"/>
    <property type="match status" value="1"/>
</dbReference>
<keyword evidence="4 8" id="KW-0812">Transmembrane</keyword>
<dbReference type="Pfam" id="PF20154">
    <property type="entry name" value="LNT_N"/>
    <property type="match status" value="1"/>
</dbReference>
<feature type="transmembrane region" description="Helical" evidence="8">
    <location>
        <begin position="70"/>
        <end position="94"/>
    </location>
</feature>
<keyword evidence="6 8" id="KW-0472">Membrane</keyword>
<dbReference type="RefSeq" id="WP_159456917.1">
    <property type="nucleotide sequence ID" value="NZ_FUHU01000026.1"/>
</dbReference>
<dbReference type="CDD" id="cd07571">
    <property type="entry name" value="ALP_N-acyl_transferase"/>
    <property type="match status" value="1"/>
</dbReference>
<dbReference type="InterPro" id="IPR045378">
    <property type="entry name" value="LNT_N"/>
</dbReference>
<dbReference type="UniPathway" id="UPA00666"/>
<organism evidence="10 11">
    <name type="scientific">Agrococcus casei LMG 22410</name>
    <dbReference type="NCBI Taxonomy" id="1255656"/>
    <lineage>
        <taxon>Bacteria</taxon>
        <taxon>Bacillati</taxon>
        <taxon>Actinomycetota</taxon>
        <taxon>Actinomycetes</taxon>
        <taxon>Micrococcales</taxon>
        <taxon>Microbacteriaceae</taxon>
        <taxon>Agrococcus</taxon>
    </lineage>
</organism>
<comment type="pathway">
    <text evidence="8">Protein modification; lipoprotein biosynthesis (N-acyl transfer).</text>
</comment>
<keyword evidence="2 8" id="KW-1003">Cell membrane</keyword>
<evidence type="ECO:0000256" key="4">
    <source>
        <dbReference type="ARBA" id="ARBA00022692"/>
    </source>
</evidence>
<accession>A0A1R4FSJ3</accession>
<evidence type="ECO:0000259" key="9">
    <source>
        <dbReference type="PROSITE" id="PS50263"/>
    </source>
</evidence>
<feature type="transmembrane region" description="Helical" evidence="8">
    <location>
        <begin position="177"/>
        <end position="200"/>
    </location>
</feature>
<dbReference type="HAMAP" id="MF_01148">
    <property type="entry name" value="Lnt"/>
    <property type="match status" value="1"/>
</dbReference>
<comment type="subcellular location">
    <subcellularLocation>
        <location evidence="1 8">Cell membrane</location>
        <topology evidence="1 8">Multi-pass membrane protein</topology>
    </subcellularLocation>
</comment>
<evidence type="ECO:0000256" key="7">
    <source>
        <dbReference type="ARBA" id="ARBA00023315"/>
    </source>
</evidence>
<dbReference type="GO" id="GO:0042158">
    <property type="term" value="P:lipoprotein biosynthetic process"/>
    <property type="evidence" value="ECO:0007669"/>
    <property type="project" value="UniProtKB-UniRule"/>
</dbReference>
<comment type="function">
    <text evidence="8">Catalyzes the phospholipid dependent N-acylation of the N-terminal cysteine of apolipoprotein, the last step in lipoprotein maturation.</text>
</comment>
<evidence type="ECO:0000256" key="6">
    <source>
        <dbReference type="ARBA" id="ARBA00023136"/>
    </source>
</evidence>
<gene>
    <name evidence="8" type="primary">lnt</name>
    <name evidence="10" type="ORF">CZ674_06410</name>
</gene>
<evidence type="ECO:0000256" key="3">
    <source>
        <dbReference type="ARBA" id="ARBA00022679"/>
    </source>
</evidence>
<dbReference type="NCBIfam" id="TIGR00546">
    <property type="entry name" value="lnt"/>
    <property type="match status" value="1"/>
</dbReference>
<dbReference type="InterPro" id="IPR004563">
    <property type="entry name" value="Apolipo_AcylTrfase"/>
</dbReference>
<comment type="similarity">
    <text evidence="8">Belongs to the CN hydrolase family. Apolipoprotein N-acyltransferase subfamily.</text>
</comment>
<dbReference type="SUPFAM" id="SSF56317">
    <property type="entry name" value="Carbon-nitrogen hydrolase"/>
    <property type="match status" value="1"/>
</dbReference>
<dbReference type="InterPro" id="IPR036526">
    <property type="entry name" value="C-N_Hydrolase_sf"/>
</dbReference>
<dbReference type="EMBL" id="FUHU01000026">
    <property type="protein sequence ID" value="SJM58924.1"/>
    <property type="molecule type" value="Genomic_DNA"/>
</dbReference>
<evidence type="ECO:0000256" key="2">
    <source>
        <dbReference type="ARBA" id="ARBA00022475"/>
    </source>
</evidence>
<evidence type="ECO:0000256" key="1">
    <source>
        <dbReference type="ARBA" id="ARBA00004651"/>
    </source>
</evidence>
<dbReference type="EC" id="2.3.1.269" evidence="8"/>
<feature type="transmembrane region" description="Helical" evidence="8">
    <location>
        <begin position="498"/>
        <end position="517"/>
    </location>
</feature>
<dbReference type="OrthoDB" id="9804277at2"/>
<evidence type="ECO:0000313" key="10">
    <source>
        <dbReference type="EMBL" id="SJM58924.1"/>
    </source>
</evidence>
<protein>
    <recommendedName>
        <fullName evidence="8">Apolipoprotein N-acyltransferase</fullName>
        <shortName evidence="8">ALP N-acyltransferase</shortName>
        <ecNumber evidence="8">2.3.1.269</ecNumber>
    </recommendedName>
</protein>
<name>A0A1R4FSJ3_9MICO</name>
<evidence type="ECO:0000256" key="5">
    <source>
        <dbReference type="ARBA" id="ARBA00022989"/>
    </source>
</evidence>
<dbReference type="Proteomes" id="UP000195787">
    <property type="component" value="Unassembled WGS sequence"/>
</dbReference>
<sequence length="526" mass="56655">MIERSTTRSGVTSKRRFRFDKPLPLPAALAVAAASGLLLTTAFQPLGWWPLVLVATIGELWALRGRTLKAALLVGAVSGAAFWFVHISWVTVYLGPVPLIALGLFMTIWRALGAMGIAFAYRVLEQRLSRGWQLLGVPFAVAAIMVMRETLSATVPWGGFSWGRLAFTQSGTIVGDAVSWTGVSGLSFLLMWLAALVVQLIVQRRMEARRRITVGAVAAIALVAVPAYPVQLDDSLRIGAVQGASEAGLLAPYTQGQIIEEHYEAAQQLEGSYDLVVLPENAGEFNPQQDPRASALISDIADDADAPVVVGAVTGTSEEYYNSAILWEPDGGPIDVYHKRHPVPFAEYLPARDFFEPILDAMGFLELIPRDYSTDPTMPNAFDTPGFTAGVAICFDIIDDALMREMVTEHGAQIILAPTNNADFGEGSAENVQQLAIAQMRAQELGRSTVNISTVGTSAMILPDGTVVEQLPQYEPGVMSHDLPTSSTITPAARFGSIVDWALPILGLLTLLTAMILNPKRGNRSV</sequence>
<dbReference type="PANTHER" id="PTHR38686:SF1">
    <property type="entry name" value="APOLIPOPROTEIN N-ACYLTRANSFERASE"/>
    <property type="match status" value="1"/>
</dbReference>
<keyword evidence="7 8" id="KW-0012">Acyltransferase</keyword>
<evidence type="ECO:0000256" key="8">
    <source>
        <dbReference type="HAMAP-Rule" id="MF_01148"/>
    </source>
</evidence>
<dbReference type="PROSITE" id="PS50263">
    <property type="entry name" value="CN_HYDROLASE"/>
    <property type="match status" value="1"/>
</dbReference>
<keyword evidence="11" id="KW-1185">Reference proteome</keyword>
<dbReference type="PANTHER" id="PTHR38686">
    <property type="entry name" value="APOLIPOPROTEIN N-ACYLTRANSFERASE"/>
    <property type="match status" value="1"/>
</dbReference>
<dbReference type="AlphaFoldDB" id="A0A1R4FSJ3"/>
<proteinExistence type="inferred from homology"/>
<feature type="transmembrane region" description="Helical" evidence="8">
    <location>
        <begin position="46"/>
        <end position="63"/>
    </location>
</feature>